<evidence type="ECO:0000256" key="1">
    <source>
        <dbReference type="ARBA" id="ARBA00022676"/>
    </source>
</evidence>
<dbReference type="InterPro" id="IPR050271">
    <property type="entry name" value="UDP-glycosyltransferase"/>
</dbReference>
<name>A0AAD5Y641_9FUNG</name>
<dbReference type="GO" id="GO:0008194">
    <property type="term" value="F:UDP-glycosyltransferase activity"/>
    <property type="evidence" value="ECO:0007669"/>
    <property type="project" value="InterPro"/>
</dbReference>
<dbReference type="SUPFAM" id="SSF53756">
    <property type="entry name" value="UDP-Glycosyltransferase/glycogen phosphorylase"/>
    <property type="match status" value="1"/>
</dbReference>
<keyword evidence="1" id="KW-0328">Glycosyltransferase</keyword>
<keyword evidence="4" id="KW-1185">Reference proteome</keyword>
<reference evidence="3" key="1">
    <citation type="submission" date="2020-05" db="EMBL/GenBank/DDBJ databases">
        <title>Phylogenomic resolution of chytrid fungi.</title>
        <authorList>
            <person name="Stajich J.E."/>
            <person name="Amses K."/>
            <person name="Simmons R."/>
            <person name="Seto K."/>
            <person name="Myers J."/>
            <person name="Bonds A."/>
            <person name="Quandt C.A."/>
            <person name="Barry K."/>
            <person name="Liu P."/>
            <person name="Grigoriev I."/>
            <person name="Longcore J.E."/>
            <person name="James T.Y."/>
        </authorList>
    </citation>
    <scope>NUCLEOTIDE SEQUENCE</scope>
    <source>
        <strain evidence="3">PLAUS21</strain>
    </source>
</reference>
<dbReference type="EMBL" id="JADGKB010000086">
    <property type="protein sequence ID" value="KAJ3254417.1"/>
    <property type="molecule type" value="Genomic_DNA"/>
</dbReference>
<dbReference type="Proteomes" id="UP001210925">
    <property type="component" value="Unassembled WGS sequence"/>
</dbReference>
<accession>A0AAD5Y641</accession>
<keyword evidence="2" id="KW-0808">Transferase</keyword>
<gene>
    <name evidence="3" type="ORF">HK103_007211</name>
</gene>
<protein>
    <submittedName>
        <fullName evidence="3">Uncharacterized protein</fullName>
    </submittedName>
</protein>
<sequence>MSFGTISHIMPYLAPLQILAERGNRITFLAPQEYLQHINEYPGIQKRQIGSGSKQWDKNYVQDFKTIKAFDEKQNVDLFICDFMTPACLDYAHFHKKRFVFLGPLGYYGVGKQWYIPPYESPFTQDQIVSSFYFRIYKWFAELPTVGQYMESITQYEAYMKTKKELGLDSSIPKDFIQQHLFISHSVFGFHKARELPTNVMVVGPVLPSRIDPLEPELLDKLYKMEMKGMSVIYISYGSVLDITHYVGMKIFDSVAQLLNENPKLAVIIALGGTDPRSYNIPDRLLDRILIERWVNQRALLMNPVVKLFINHGGLSSIMESMYAGKPLIITPISADQFENAKKVVESDIGIAYSFERFNQQNFTGSVKQMLADFNKESRLSIGVSKLMKIARLNSETHFLQLVNTFEMAATVGYDHLVPVVAKMTWWEIYGELCVVLSSVALDIISITLYFRK</sequence>
<proteinExistence type="predicted"/>
<organism evidence="3 4">
    <name type="scientific">Boothiomyces macroporosus</name>
    <dbReference type="NCBI Taxonomy" id="261099"/>
    <lineage>
        <taxon>Eukaryota</taxon>
        <taxon>Fungi</taxon>
        <taxon>Fungi incertae sedis</taxon>
        <taxon>Chytridiomycota</taxon>
        <taxon>Chytridiomycota incertae sedis</taxon>
        <taxon>Chytridiomycetes</taxon>
        <taxon>Rhizophydiales</taxon>
        <taxon>Terramycetaceae</taxon>
        <taxon>Boothiomyces</taxon>
    </lineage>
</organism>
<evidence type="ECO:0000313" key="3">
    <source>
        <dbReference type="EMBL" id="KAJ3254417.1"/>
    </source>
</evidence>
<comment type="caution">
    <text evidence="3">The sequence shown here is derived from an EMBL/GenBank/DDBJ whole genome shotgun (WGS) entry which is preliminary data.</text>
</comment>
<evidence type="ECO:0000256" key="2">
    <source>
        <dbReference type="ARBA" id="ARBA00022679"/>
    </source>
</evidence>
<evidence type="ECO:0000313" key="4">
    <source>
        <dbReference type="Proteomes" id="UP001210925"/>
    </source>
</evidence>
<dbReference type="Pfam" id="PF00201">
    <property type="entry name" value="UDPGT"/>
    <property type="match status" value="1"/>
</dbReference>
<dbReference type="PANTHER" id="PTHR48043">
    <property type="entry name" value="EG:EG0003.4 PROTEIN-RELATED"/>
    <property type="match status" value="1"/>
</dbReference>
<dbReference type="CDD" id="cd03784">
    <property type="entry name" value="GT1_Gtf-like"/>
    <property type="match status" value="1"/>
</dbReference>
<dbReference type="PANTHER" id="PTHR48043:SF145">
    <property type="entry name" value="FI06409P-RELATED"/>
    <property type="match status" value="1"/>
</dbReference>
<dbReference type="Gene3D" id="3.40.50.2000">
    <property type="entry name" value="Glycogen Phosphorylase B"/>
    <property type="match status" value="2"/>
</dbReference>
<dbReference type="InterPro" id="IPR002213">
    <property type="entry name" value="UDP_glucos_trans"/>
</dbReference>
<dbReference type="AlphaFoldDB" id="A0AAD5Y641"/>